<name>A0A495E8K4_9FLAO</name>
<evidence type="ECO:0000313" key="5">
    <source>
        <dbReference type="Proteomes" id="UP000269412"/>
    </source>
</evidence>
<feature type="domain" description="Protein FecR C-terminal" evidence="3">
    <location>
        <begin position="304"/>
        <end position="372"/>
    </location>
</feature>
<dbReference type="Pfam" id="PF04773">
    <property type="entry name" value="FecR"/>
    <property type="match status" value="1"/>
</dbReference>
<dbReference type="PANTHER" id="PTHR30273:SF2">
    <property type="entry name" value="PROTEIN FECR"/>
    <property type="match status" value="1"/>
</dbReference>
<reference evidence="4 5" key="1">
    <citation type="submission" date="2018-10" db="EMBL/GenBank/DDBJ databases">
        <title>Genomic Encyclopedia of Archaeal and Bacterial Type Strains, Phase II (KMG-II): from individual species to whole genera.</title>
        <authorList>
            <person name="Goeker M."/>
        </authorList>
    </citation>
    <scope>NUCLEOTIDE SEQUENCE [LARGE SCALE GENOMIC DNA]</scope>
    <source>
        <strain evidence="4 5">DSM 25230</strain>
    </source>
</reference>
<keyword evidence="5" id="KW-1185">Reference proteome</keyword>
<dbReference type="InterPro" id="IPR006860">
    <property type="entry name" value="FecR"/>
</dbReference>
<protein>
    <submittedName>
        <fullName evidence="4">FecR family protein</fullName>
    </submittedName>
</protein>
<dbReference type="OrthoDB" id="704021at2"/>
<dbReference type="GO" id="GO:0016989">
    <property type="term" value="F:sigma factor antagonist activity"/>
    <property type="evidence" value="ECO:0007669"/>
    <property type="project" value="TreeGrafter"/>
</dbReference>
<dbReference type="PIRSF" id="PIRSF018266">
    <property type="entry name" value="FecR"/>
    <property type="match status" value="1"/>
</dbReference>
<dbReference type="InterPro" id="IPR032508">
    <property type="entry name" value="FecR_C"/>
</dbReference>
<dbReference type="Proteomes" id="UP000269412">
    <property type="component" value="Unassembled WGS sequence"/>
</dbReference>
<keyword evidence="1" id="KW-0175">Coiled coil</keyword>
<dbReference type="AlphaFoldDB" id="A0A495E8K4"/>
<comment type="caution">
    <text evidence="4">The sequence shown here is derived from an EMBL/GenBank/DDBJ whole genome shotgun (WGS) entry which is preliminary data.</text>
</comment>
<sequence length="374" mass="42547">MKEKEFRKLLEKSINGSLTEQEEIALENFEEEYRIHKNENNFKDEESKNNLKETIWSDINKNIDGSSRSTTKLWKVASVAIIVLGILFFGSKYATQKSDSVELSPKDVITLELEDGTIKVLDEENNTPLFNASGSVVGRQNKNQLVYSDVETKTEKLVYNTLTIPYGRTFELLLSDGTKVYLNAGSSLKYPVKFIKGKERLVYVTGEALLDVSEDKKHPFIVNADNLNVKVFGTVFNVNAYPEDNVTEVVLVEGSVGLYTNETKEGEIDKRLVPGYKASFSKQNKDIKSNAVITDIYTSWMKGELVFRNMIFDNILKKLERQYDVKIINKNKSLSNEKFNASFGSKPPIKEVLDELKITYHLDYEIDGNIIILN</sequence>
<proteinExistence type="predicted"/>
<organism evidence="4 5">
    <name type="scientific">Maribacter vaceletii</name>
    <dbReference type="NCBI Taxonomy" id="1206816"/>
    <lineage>
        <taxon>Bacteria</taxon>
        <taxon>Pseudomonadati</taxon>
        <taxon>Bacteroidota</taxon>
        <taxon>Flavobacteriia</taxon>
        <taxon>Flavobacteriales</taxon>
        <taxon>Flavobacteriaceae</taxon>
        <taxon>Maribacter</taxon>
    </lineage>
</organism>
<gene>
    <name evidence="4" type="ORF">CLV91_1992</name>
</gene>
<dbReference type="EMBL" id="RBIQ01000008">
    <property type="protein sequence ID" value="RKR13275.1"/>
    <property type="molecule type" value="Genomic_DNA"/>
</dbReference>
<dbReference type="PANTHER" id="PTHR30273">
    <property type="entry name" value="PERIPLASMIC SIGNAL SENSOR AND SIGMA FACTOR ACTIVATOR FECR-RELATED"/>
    <property type="match status" value="1"/>
</dbReference>
<feature type="coiled-coil region" evidence="1">
    <location>
        <begin position="19"/>
        <end position="46"/>
    </location>
</feature>
<accession>A0A495E8K4</accession>
<evidence type="ECO:0000313" key="4">
    <source>
        <dbReference type="EMBL" id="RKR13275.1"/>
    </source>
</evidence>
<evidence type="ECO:0000259" key="2">
    <source>
        <dbReference type="Pfam" id="PF04773"/>
    </source>
</evidence>
<dbReference type="Pfam" id="PF16344">
    <property type="entry name" value="FecR_C"/>
    <property type="match status" value="1"/>
</dbReference>
<feature type="domain" description="FecR protein" evidence="2">
    <location>
        <begin position="167"/>
        <end position="256"/>
    </location>
</feature>
<evidence type="ECO:0000259" key="3">
    <source>
        <dbReference type="Pfam" id="PF16344"/>
    </source>
</evidence>
<dbReference type="Gene3D" id="3.55.50.30">
    <property type="match status" value="1"/>
</dbReference>
<dbReference type="Gene3D" id="2.60.120.1440">
    <property type="match status" value="1"/>
</dbReference>
<dbReference type="RefSeq" id="WP_121067129.1">
    <property type="nucleotide sequence ID" value="NZ_RBIQ01000008.1"/>
</dbReference>
<dbReference type="InterPro" id="IPR012373">
    <property type="entry name" value="Ferrdict_sens_TM"/>
</dbReference>
<evidence type="ECO:0000256" key="1">
    <source>
        <dbReference type="SAM" id="Coils"/>
    </source>
</evidence>